<comment type="pathway">
    <text evidence="1">Amino-acid degradation; 4-aminobutanoate degradation.</text>
</comment>
<feature type="active site" evidence="7">
    <location>
        <position position="261"/>
    </location>
</feature>
<evidence type="ECO:0000256" key="3">
    <source>
        <dbReference type="ARBA" id="ARBA00023002"/>
    </source>
</evidence>
<dbReference type="GO" id="GO:0005737">
    <property type="term" value="C:cytoplasm"/>
    <property type="evidence" value="ECO:0007669"/>
    <property type="project" value="TreeGrafter"/>
</dbReference>
<evidence type="ECO:0000256" key="8">
    <source>
        <dbReference type="RuleBase" id="RU003345"/>
    </source>
</evidence>
<evidence type="ECO:0000256" key="2">
    <source>
        <dbReference type="ARBA" id="ARBA00009986"/>
    </source>
</evidence>
<comment type="similarity">
    <text evidence="2 8">Belongs to the aldehyde dehydrogenase family.</text>
</comment>
<comment type="catalytic activity">
    <reaction evidence="5">
        <text>succinate semialdehyde + NAD(+) + H2O = succinate + NADH + 2 H(+)</text>
        <dbReference type="Rhea" id="RHEA:13217"/>
        <dbReference type="ChEBI" id="CHEBI:15377"/>
        <dbReference type="ChEBI" id="CHEBI:15378"/>
        <dbReference type="ChEBI" id="CHEBI:30031"/>
        <dbReference type="ChEBI" id="CHEBI:57540"/>
        <dbReference type="ChEBI" id="CHEBI:57706"/>
        <dbReference type="ChEBI" id="CHEBI:57945"/>
        <dbReference type="EC" id="1.2.1.16"/>
    </reaction>
</comment>
<dbReference type="Proteomes" id="UP000775872">
    <property type="component" value="Unassembled WGS sequence"/>
</dbReference>
<comment type="catalytic activity">
    <reaction evidence="4">
        <text>succinate semialdehyde + NADP(+) + H2O = succinate + NADPH + 2 H(+)</text>
        <dbReference type="Rhea" id="RHEA:13213"/>
        <dbReference type="ChEBI" id="CHEBI:15377"/>
        <dbReference type="ChEBI" id="CHEBI:15378"/>
        <dbReference type="ChEBI" id="CHEBI:30031"/>
        <dbReference type="ChEBI" id="CHEBI:57706"/>
        <dbReference type="ChEBI" id="CHEBI:57783"/>
        <dbReference type="ChEBI" id="CHEBI:58349"/>
        <dbReference type="EC" id="1.2.1.16"/>
    </reaction>
</comment>
<evidence type="ECO:0000313" key="11">
    <source>
        <dbReference type="Proteomes" id="UP000775872"/>
    </source>
</evidence>
<sequence>MALQSQLADPSLLIGRNFINGSWTDSESGRRFDVFDPSSGSLIGSCPESTVNDAGQAIEAAANALPSWRSQPNRDRSRILRRWYELVMENRDDLAILITWENGKAKPDASGEVISAASFLEWFSEEAVRVYGDVIPAGAAGLRVSVLKEPVGVCGLITPWNFPAGMVTRKLGPALAAGCTVVLKTAGETPFTANALVALAKRAGIPQGVINVVTALENTPQIGEVFCASGIIRKISFTGSTRVGRLLMRQCSDSVKKLSLELGGNAPFIVFDEADLDLAVRNVILTKFKVSGQTCVSANRIFVQDGAHDEFVRKMVAAVKDFKVGPGLDPNVTHGPLISVAAVDRIDEVVTDAVSAGAQVMIGGKRLPKLGSHFYEPTVLTNVNQEMLVCQTEIFGPVAPILRFSSEQEVLEHANNSDAGLASYVFTKDLHRATRMSEKLHFGMVSLNTGVIPDAASPFGGIKHSGLGREGSKYGIEDYLQLKTVVSGGHSVIH</sequence>
<gene>
    <name evidence="10" type="ORF">CSOL1703_00008370</name>
</gene>
<dbReference type="FunFam" id="3.40.309.10:FF:000004">
    <property type="entry name" value="Succinate-semialdehyde dehydrogenase I"/>
    <property type="match status" value="1"/>
</dbReference>
<dbReference type="InterPro" id="IPR029510">
    <property type="entry name" value="Ald_DH_CS_GLU"/>
</dbReference>
<evidence type="ECO:0000256" key="1">
    <source>
        <dbReference type="ARBA" id="ARBA00005176"/>
    </source>
</evidence>
<proteinExistence type="inferred from homology"/>
<name>A0A9P0ESH6_9HYPO</name>
<dbReference type="InterPro" id="IPR016163">
    <property type="entry name" value="Ald_DH_C"/>
</dbReference>
<organism evidence="10 11">
    <name type="scientific">Clonostachys solani</name>
    <dbReference type="NCBI Taxonomy" id="160281"/>
    <lineage>
        <taxon>Eukaryota</taxon>
        <taxon>Fungi</taxon>
        <taxon>Dikarya</taxon>
        <taxon>Ascomycota</taxon>
        <taxon>Pezizomycotina</taxon>
        <taxon>Sordariomycetes</taxon>
        <taxon>Hypocreomycetidae</taxon>
        <taxon>Hypocreales</taxon>
        <taxon>Bionectriaceae</taxon>
        <taxon>Clonostachys</taxon>
    </lineage>
</organism>
<dbReference type="Pfam" id="PF00171">
    <property type="entry name" value="Aldedh"/>
    <property type="match status" value="1"/>
</dbReference>
<evidence type="ECO:0000256" key="5">
    <source>
        <dbReference type="ARBA" id="ARBA00052698"/>
    </source>
</evidence>
<dbReference type="InterPro" id="IPR016162">
    <property type="entry name" value="Ald_DH_N"/>
</dbReference>
<dbReference type="PROSITE" id="PS00687">
    <property type="entry name" value="ALDEHYDE_DEHYDR_GLU"/>
    <property type="match status" value="1"/>
</dbReference>
<keyword evidence="3 8" id="KW-0560">Oxidoreductase</keyword>
<keyword evidence="11" id="KW-1185">Reference proteome</keyword>
<dbReference type="SUPFAM" id="SSF53720">
    <property type="entry name" value="ALDH-like"/>
    <property type="match status" value="1"/>
</dbReference>
<dbReference type="Gene3D" id="3.40.309.10">
    <property type="entry name" value="Aldehyde Dehydrogenase, Chain A, domain 2"/>
    <property type="match status" value="1"/>
</dbReference>
<protein>
    <recommendedName>
        <fullName evidence="6">succinate-semialdehyde dehydrogenase [NAD(P)(+)]</fullName>
        <ecNumber evidence="6">1.2.1.16</ecNumber>
    </recommendedName>
</protein>
<dbReference type="PANTHER" id="PTHR43353">
    <property type="entry name" value="SUCCINATE-SEMIALDEHYDE DEHYDROGENASE, MITOCHONDRIAL"/>
    <property type="match status" value="1"/>
</dbReference>
<evidence type="ECO:0000259" key="9">
    <source>
        <dbReference type="Pfam" id="PF00171"/>
    </source>
</evidence>
<dbReference type="InterPro" id="IPR015590">
    <property type="entry name" value="Aldehyde_DH_dom"/>
</dbReference>
<evidence type="ECO:0000256" key="4">
    <source>
        <dbReference type="ARBA" id="ARBA00050387"/>
    </source>
</evidence>
<evidence type="ECO:0000313" key="10">
    <source>
        <dbReference type="EMBL" id="CAH0057893.1"/>
    </source>
</evidence>
<dbReference type="InterPro" id="IPR050740">
    <property type="entry name" value="Aldehyde_DH_Superfamily"/>
</dbReference>
<dbReference type="GO" id="GO:0009450">
    <property type="term" value="P:gamma-aminobutyric acid catabolic process"/>
    <property type="evidence" value="ECO:0007669"/>
    <property type="project" value="TreeGrafter"/>
</dbReference>
<dbReference type="EC" id="1.2.1.16" evidence="6"/>
<evidence type="ECO:0000256" key="6">
    <source>
        <dbReference type="ARBA" id="ARBA00067047"/>
    </source>
</evidence>
<evidence type="ECO:0000256" key="7">
    <source>
        <dbReference type="PROSITE-ProRule" id="PRU10007"/>
    </source>
</evidence>
<dbReference type="CDD" id="cd07103">
    <property type="entry name" value="ALDH_F5_SSADH_GabD"/>
    <property type="match status" value="1"/>
</dbReference>
<dbReference type="OrthoDB" id="310895at2759"/>
<dbReference type="GO" id="GO:0004777">
    <property type="term" value="F:succinate-semialdehyde dehydrogenase (NAD+) activity"/>
    <property type="evidence" value="ECO:0007669"/>
    <property type="project" value="TreeGrafter"/>
</dbReference>
<reference evidence="10" key="1">
    <citation type="submission" date="2021-10" db="EMBL/GenBank/DDBJ databases">
        <authorList>
            <person name="Piombo E."/>
        </authorList>
    </citation>
    <scope>NUCLEOTIDE SEQUENCE</scope>
</reference>
<dbReference type="Gene3D" id="3.40.605.10">
    <property type="entry name" value="Aldehyde Dehydrogenase, Chain A, domain 1"/>
    <property type="match status" value="1"/>
</dbReference>
<dbReference type="FunFam" id="3.40.605.10:FF:000005">
    <property type="entry name" value="Succinate-semialdehyde dehydrogenase I"/>
    <property type="match status" value="1"/>
</dbReference>
<dbReference type="EMBL" id="CABFOC020000082">
    <property type="protein sequence ID" value="CAH0057893.1"/>
    <property type="molecule type" value="Genomic_DNA"/>
</dbReference>
<comment type="caution">
    <text evidence="10">The sequence shown here is derived from an EMBL/GenBank/DDBJ whole genome shotgun (WGS) entry which is preliminary data.</text>
</comment>
<feature type="domain" description="Aldehyde dehydrogenase" evidence="9">
    <location>
        <begin position="23"/>
        <end position="485"/>
    </location>
</feature>
<dbReference type="InterPro" id="IPR016161">
    <property type="entry name" value="Ald_DH/histidinol_DH"/>
</dbReference>
<accession>A0A9P0ESH6</accession>
<dbReference type="PANTHER" id="PTHR43353:SF11">
    <property type="entry name" value="SUCCINATE SEMIALDEHYDE DEHYDROGENASE (EUROFUNG)"/>
    <property type="match status" value="1"/>
</dbReference>
<dbReference type="AlphaFoldDB" id="A0A9P0ESH6"/>